<keyword evidence="2" id="KW-1185">Reference proteome</keyword>
<protein>
    <submittedName>
        <fullName evidence="1">Uncharacterized protein</fullName>
    </submittedName>
</protein>
<evidence type="ECO:0000313" key="1">
    <source>
        <dbReference type="EMBL" id="CAH1772393.1"/>
    </source>
</evidence>
<proteinExistence type="predicted"/>
<accession>A0A8S4MUM1</accession>
<gene>
    <name evidence="1" type="ORF">OFUS_LOCUS164</name>
</gene>
<name>A0A8S4MUM1_OWEFU</name>
<dbReference type="AlphaFoldDB" id="A0A8S4MUM1"/>
<comment type="caution">
    <text evidence="1">The sequence shown here is derived from an EMBL/GenBank/DDBJ whole genome shotgun (WGS) entry which is preliminary data.</text>
</comment>
<dbReference type="Proteomes" id="UP000749559">
    <property type="component" value="Unassembled WGS sequence"/>
</dbReference>
<feature type="non-terminal residue" evidence="1">
    <location>
        <position position="106"/>
    </location>
</feature>
<evidence type="ECO:0000313" key="2">
    <source>
        <dbReference type="Proteomes" id="UP000749559"/>
    </source>
</evidence>
<dbReference type="EMBL" id="CAIIXF020000001">
    <property type="protein sequence ID" value="CAH1772393.1"/>
    <property type="molecule type" value="Genomic_DNA"/>
</dbReference>
<reference evidence="1" key="1">
    <citation type="submission" date="2022-03" db="EMBL/GenBank/DDBJ databases">
        <authorList>
            <person name="Martin C."/>
        </authorList>
    </citation>
    <scope>NUCLEOTIDE SEQUENCE</scope>
</reference>
<organism evidence="1 2">
    <name type="scientific">Owenia fusiformis</name>
    <name type="common">Polychaete worm</name>
    <dbReference type="NCBI Taxonomy" id="6347"/>
    <lineage>
        <taxon>Eukaryota</taxon>
        <taxon>Metazoa</taxon>
        <taxon>Spiralia</taxon>
        <taxon>Lophotrochozoa</taxon>
        <taxon>Annelida</taxon>
        <taxon>Polychaeta</taxon>
        <taxon>Sedentaria</taxon>
        <taxon>Canalipalpata</taxon>
        <taxon>Sabellida</taxon>
        <taxon>Oweniida</taxon>
        <taxon>Oweniidae</taxon>
        <taxon>Owenia</taxon>
    </lineage>
</organism>
<feature type="non-terminal residue" evidence="1">
    <location>
        <position position="1"/>
    </location>
</feature>
<sequence length="106" mass="11773">TCKCASGWRGAVPTNVHPIHVKIVEHAQPHERVLHVNVLRAGVVQHVHRINVHPIHVKIVEHAQPQERALHANARQAGEAQHVHLGLQVAVPTNVYPIHVKIVEHA</sequence>